<proteinExistence type="predicted"/>
<reference evidence="2 3" key="1">
    <citation type="submission" date="2018-11" db="EMBL/GenBank/DDBJ databases">
        <title>Genome assembly of Steccherinum ochraceum LE-BIN_3174, the white-rot fungus of the Steccherinaceae family (The Residual Polyporoid clade, Polyporales, Basidiomycota).</title>
        <authorList>
            <person name="Fedorova T.V."/>
            <person name="Glazunova O.A."/>
            <person name="Landesman E.O."/>
            <person name="Moiseenko K.V."/>
            <person name="Psurtseva N.V."/>
            <person name="Savinova O.S."/>
            <person name="Shakhova N.V."/>
            <person name="Tyazhelova T.V."/>
            <person name="Vasina D.V."/>
        </authorList>
    </citation>
    <scope>NUCLEOTIDE SEQUENCE [LARGE SCALE GENOMIC DNA]</scope>
    <source>
        <strain evidence="2 3">LE-BIN_3174</strain>
    </source>
</reference>
<dbReference type="AlphaFoldDB" id="A0A4R0R4G1"/>
<dbReference type="Pfam" id="PF13460">
    <property type="entry name" value="NAD_binding_10"/>
    <property type="match status" value="1"/>
</dbReference>
<evidence type="ECO:0000313" key="2">
    <source>
        <dbReference type="EMBL" id="TCD60913.1"/>
    </source>
</evidence>
<organism evidence="2 3">
    <name type="scientific">Steccherinum ochraceum</name>
    <dbReference type="NCBI Taxonomy" id="92696"/>
    <lineage>
        <taxon>Eukaryota</taxon>
        <taxon>Fungi</taxon>
        <taxon>Dikarya</taxon>
        <taxon>Basidiomycota</taxon>
        <taxon>Agaricomycotina</taxon>
        <taxon>Agaricomycetes</taxon>
        <taxon>Polyporales</taxon>
        <taxon>Steccherinaceae</taxon>
        <taxon>Steccherinum</taxon>
    </lineage>
</organism>
<gene>
    <name evidence="2" type="ORF">EIP91_009304</name>
</gene>
<evidence type="ECO:0000313" key="3">
    <source>
        <dbReference type="Proteomes" id="UP000292702"/>
    </source>
</evidence>
<dbReference type="EMBL" id="RWJN01000527">
    <property type="protein sequence ID" value="TCD60913.1"/>
    <property type="molecule type" value="Genomic_DNA"/>
</dbReference>
<sequence length="297" mass="31605">MRVFVIGATGFVGLPAAQALVRAGHIVYGLARTPEKAKLLEKEEIHPVLGDASDPSAWISIIANIDVVIEAIGGGPDFPQLQQNVFKAVTDAAGNRPVGSAKISYIYTSGAWVHGDDRQNIITDNTPITSPVSLVAWRPAVEQAIVNSKVVNGIVVRPGIVYGRSGSLLAILFSAPTGKPQWYGTPGGRWSAIHTDDLANFYVLAAEKAGAIGGQIFDVVNDTTESVDEILAKAAKLIGASGYEYVAPTNPFEEALSTTQIIRPYLARALLGWTPRRIGLLDGLEIYYASFKAHAGK</sequence>
<dbReference type="OrthoDB" id="10000533at2759"/>
<dbReference type="SUPFAM" id="SSF51735">
    <property type="entry name" value="NAD(P)-binding Rossmann-fold domains"/>
    <property type="match status" value="1"/>
</dbReference>
<name>A0A4R0R4G1_9APHY</name>
<evidence type="ECO:0000259" key="1">
    <source>
        <dbReference type="Pfam" id="PF13460"/>
    </source>
</evidence>
<dbReference type="PANTHER" id="PTHR48079:SF3">
    <property type="entry name" value="NAD-DEPENDENT EPIMERASE_DEHYDRATASE DOMAIN-CONTAINING PROTEIN"/>
    <property type="match status" value="1"/>
</dbReference>
<comment type="caution">
    <text evidence="2">The sequence shown here is derived from an EMBL/GenBank/DDBJ whole genome shotgun (WGS) entry which is preliminary data.</text>
</comment>
<dbReference type="InterPro" id="IPR036291">
    <property type="entry name" value="NAD(P)-bd_dom_sf"/>
</dbReference>
<keyword evidence="3" id="KW-1185">Reference proteome</keyword>
<dbReference type="GO" id="GO:0005737">
    <property type="term" value="C:cytoplasm"/>
    <property type="evidence" value="ECO:0007669"/>
    <property type="project" value="TreeGrafter"/>
</dbReference>
<dbReference type="InterPro" id="IPR016040">
    <property type="entry name" value="NAD(P)-bd_dom"/>
</dbReference>
<dbReference type="GO" id="GO:0004029">
    <property type="term" value="F:aldehyde dehydrogenase (NAD+) activity"/>
    <property type="evidence" value="ECO:0007669"/>
    <property type="project" value="TreeGrafter"/>
</dbReference>
<dbReference type="STRING" id="92696.A0A4R0R4G1"/>
<accession>A0A4R0R4G1</accession>
<protein>
    <recommendedName>
        <fullName evidence="1">NAD(P)-binding domain-containing protein</fullName>
    </recommendedName>
</protein>
<dbReference type="Proteomes" id="UP000292702">
    <property type="component" value="Unassembled WGS sequence"/>
</dbReference>
<dbReference type="Gene3D" id="3.40.50.720">
    <property type="entry name" value="NAD(P)-binding Rossmann-like Domain"/>
    <property type="match status" value="1"/>
</dbReference>
<dbReference type="PANTHER" id="PTHR48079">
    <property type="entry name" value="PROTEIN YEEZ"/>
    <property type="match status" value="1"/>
</dbReference>
<dbReference type="InterPro" id="IPR051783">
    <property type="entry name" value="NAD(P)-dependent_oxidoreduct"/>
</dbReference>
<feature type="domain" description="NAD(P)-binding" evidence="1">
    <location>
        <begin position="7"/>
        <end position="96"/>
    </location>
</feature>